<proteinExistence type="inferred from homology"/>
<organism evidence="18 19">
    <name type="scientific">Steinernema hermaphroditum</name>
    <dbReference type="NCBI Taxonomy" id="289476"/>
    <lineage>
        <taxon>Eukaryota</taxon>
        <taxon>Metazoa</taxon>
        <taxon>Ecdysozoa</taxon>
        <taxon>Nematoda</taxon>
        <taxon>Chromadorea</taxon>
        <taxon>Rhabditida</taxon>
        <taxon>Tylenchina</taxon>
        <taxon>Panagrolaimomorpha</taxon>
        <taxon>Strongyloidoidea</taxon>
        <taxon>Steinernematidae</taxon>
        <taxon>Steinernema</taxon>
    </lineage>
</organism>
<sequence>MANALKDLDLLDGADEAIPVCTGWWSRKRGVLPREARSVSPGQEVPPECSRRRPSPQVASPSTCSAGDVIMIAEAAEKISDSRSIASDRPGESRRSSESAPEGSRGGASSGLFALRSHLSLGTFALSRPINLFVHSYPSLQELVSGNPQERNWRGILTALLVISAMCSVIFAAVLILTPLTTEATSNRTRFGLDDIGSNLYSHQIGILEWVGPQRLFLKNYTATYVLDVAKSPPEKRLFADYSILYQHGKVVSMVVHPAAKFIALALESSFDGSKSPYRIFDPSTSTFEVVGPNRTGAEPIQLFRWNPKGDDFVFVHENNIFYQRAPSPTAEVLQLTNSDSAVVYNGVADWLYEEELYQSQQAMWWARSGEILAFVTIDDRHVRNIEFPSYNRLQYPAISRIPYPKADVKELPTVSLNMWRRSDVVQKRMEVQLAAPEGAYQYLMMASWVVLHGKDILVAVWANRYQNETSITLCDFDAGKCVLNFAMKYRMDGLRMWAESDDYRIRHSTDDAYFVILPHRFPDGNIYNHVARISVPKDYKNGREVFLASGPFDVKSIDGYDAATDTVFFTAAAPLPSQNQLFRASASPSPGESARCATCDVVKRCAYHATTFSANNDHFIMFCKGLGVPRVFIASVSGNFSDLFEVTDGETIAKNFEAKLAPTVVFENVTLRNGYVAAVKLFLPPGLKPNSLERRYPLLVDVYGGPNSQRVMEENSVSLSWYFSTSLEYVVAVIDGRGTGSRGWKYRSPIYGQLGTVEIEDQIEAARALLKKHRFLDRSRVAIWGWSYGGFASAHIVERDANRTFKCAISVAPVTNFKYYDATYTERYMGMADSTAYERTNLARNVTAFHSVNYLLVHGTGDDNVHFQNTAEFIRALTDARVQFDLMIYPDSRHSLINVRPHLHDLLIRFLQKCFHRIQ</sequence>
<feature type="region of interest" description="Disordered" evidence="14">
    <location>
        <begin position="35"/>
        <end position="63"/>
    </location>
</feature>
<dbReference type="GO" id="GO:0005886">
    <property type="term" value="C:plasma membrane"/>
    <property type="evidence" value="ECO:0007669"/>
    <property type="project" value="TreeGrafter"/>
</dbReference>
<reference evidence="18" key="1">
    <citation type="submission" date="2023-06" db="EMBL/GenBank/DDBJ databases">
        <title>Genomic analysis of the entomopathogenic nematode Steinernema hermaphroditum.</title>
        <authorList>
            <person name="Schwarz E.M."/>
            <person name="Heppert J.K."/>
            <person name="Baniya A."/>
            <person name="Schwartz H.T."/>
            <person name="Tan C.-H."/>
            <person name="Antoshechkin I."/>
            <person name="Sternberg P.W."/>
            <person name="Goodrich-Blair H."/>
            <person name="Dillman A.R."/>
        </authorList>
    </citation>
    <scope>NUCLEOTIDE SEQUENCE</scope>
    <source>
        <strain evidence="18">PS9179</strain>
        <tissue evidence="18">Whole animal</tissue>
    </source>
</reference>
<keyword evidence="8" id="KW-0735">Signal-anchor</keyword>
<dbReference type="InterPro" id="IPR050278">
    <property type="entry name" value="Serine_Prot_S9B/DPPIV"/>
</dbReference>
<evidence type="ECO:0000256" key="11">
    <source>
        <dbReference type="ARBA" id="ARBA00023180"/>
    </source>
</evidence>
<dbReference type="PANTHER" id="PTHR11731:SF200">
    <property type="entry name" value="DIPEPTIDYL PEPTIDASE 10, ISOFORM B"/>
    <property type="match status" value="1"/>
</dbReference>
<dbReference type="GO" id="GO:0012505">
    <property type="term" value="C:endomembrane system"/>
    <property type="evidence" value="ECO:0007669"/>
    <property type="project" value="UniProtKB-SubCell"/>
</dbReference>
<protein>
    <recommendedName>
        <fullName evidence="20">Peptidase S9 prolyl oligopeptidase catalytic domain-containing protein</fullName>
    </recommendedName>
</protein>
<keyword evidence="5 15" id="KW-0812">Transmembrane</keyword>
<feature type="transmembrane region" description="Helical" evidence="15">
    <location>
        <begin position="156"/>
        <end position="180"/>
    </location>
</feature>
<dbReference type="InterPro" id="IPR001375">
    <property type="entry name" value="Peptidase_S9_cat"/>
</dbReference>
<feature type="region of interest" description="Disordered" evidence="14">
    <location>
        <begin position="80"/>
        <end position="107"/>
    </location>
</feature>
<keyword evidence="6" id="KW-0378">Hydrolase</keyword>
<feature type="domain" description="Peptidase S9 prolyl oligopeptidase catalytic" evidence="16">
    <location>
        <begin position="717"/>
        <end position="916"/>
    </location>
</feature>
<evidence type="ECO:0000256" key="3">
    <source>
        <dbReference type="ARBA" id="ARBA00022438"/>
    </source>
</evidence>
<evidence type="ECO:0000313" key="19">
    <source>
        <dbReference type="Proteomes" id="UP001175271"/>
    </source>
</evidence>
<evidence type="ECO:0000256" key="9">
    <source>
        <dbReference type="ARBA" id="ARBA00022989"/>
    </source>
</evidence>
<gene>
    <name evidence="18" type="ORF">QR680_009458</name>
</gene>
<evidence type="ECO:0000256" key="15">
    <source>
        <dbReference type="SAM" id="Phobius"/>
    </source>
</evidence>
<dbReference type="Gene3D" id="3.40.50.1820">
    <property type="entry name" value="alpha/beta hydrolase"/>
    <property type="match status" value="1"/>
</dbReference>
<evidence type="ECO:0000256" key="4">
    <source>
        <dbReference type="ARBA" id="ARBA00022670"/>
    </source>
</evidence>
<comment type="caution">
    <text evidence="18">The sequence shown here is derived from an EMBL/GenBank/DDBJ whole genome shotgun (WGS) entry which is preliminary data.</text>
</comment>
<comment type="similarity">
    <text evidence="2">Belongs to the peptidase S9B family. DPPIV subfamily.</text>
</comment>
<keyword evidence="11" id="KW-0325">Glycoprotein</keyword>
<evidence type="ECO:0000256" key="8">
    <source>
        <dbReference type="ARBA" id="ARBA00022968"/>
    </source>
</evidence>
<name>A0AA39IMD8_9BILA</name>
<dbReference type="Proteomes" id="UP001175271">
    <property type="component" value="Unassembled WGS sequence"/>
</dbReference>
<feature type="domain" description="Dipeptidylpeptidase IV N-terminal" evidence="17">
    <location>
        <begin position="276"/>
        <end position="630"/>
    </location>
</feature>
<comment type="subcellular location">
    <subcellularLocation>
        <location evidence="12">Endomembrane system</location>
        <topology evidence="12">Single-pass membrane protein</topology>
    </subcellularLocation>
    <subcellularLocation>
        <location evidence="1">Membrane</location>
        <topology evidence="1">Single-pass type II membrane protein</topology>
    </subcellularLocation>
</comment>
<evidence type="ECO:0000313" key="18">
    <source>
        <dbReference type="EMBL" id="KAK0425922.1"/>
    </source>
</evidence>
<dbReference type="SUPFAM" id="SSF82171">
    <property type="entry name" value="DPP6 N-terminal domain-like"/>
    <property type="match status" value="1"/>
</dbReference>
<dbReference type="InterPro" id="IPR029058">
    <property type="entry name" value="AB_hydrolase_fold"/>
</dbReference>
<dbReference type="GO" id="GO:0008236">
    <property type="term" value="F:serine-type peptidase activity"/>
    <property type="evidence" value="ECO:0007669"/>
    <property type="project" value="UniProtKB-KW"/>
</dbReference>
<keyword evidence="7" id="KW-0720">Serine protease</keyword>
<keyword evidence="4" id="KW-0645">Protease</keyword>
<dbReference type="PANTHER" id="PTHR11731">
    <property type="entry name" value="PROTEASE FAMILY S9B,C DIPEPTIDYL-PEPTIDASE IV-RELATED"/>
    <property type="match status" value="1"/>
</dbReference>
<dbReference type="Pfam" id="PF00930">
    <property type="entry name" value="DPPIV_N"/>
    <property type="match status" value="1"/>
</dbReference>
<dbReference type="AlphaFoldDB" id="A0AA39IMD8"/>
<dbReference type="Gene3D" id="2.140.10.30">
    <property type="entry name" value="Dipeptidylpeptidase IV, N-terminal domain"/>
    <property type="match status" value="1"/>
</dbReference>
<evidence type="ECO:0000256" key="7">
    <source>
        <dbReference type="ARBA" id="ARBA00022825"/>
    </source>
</evidence>
<dbReference type="EMBL" id="JAUCMV010000001">
    <property type="protein sequence ID" value="KAK0425922.1"/>
    <property type="molecule type" value="Genomic_DNA"/>
</dbReference>
<dbReference type="GO" id="GO:0006508">
    <property type="term" value="P:proteolysis"/>
    <property type="evidence" value="ECO:0007669"/>
    <property type="project" value="UniProtKB-KW"/>
</dbReference>
<evidence type="ECO:0000256" key="10">
    <source>
        <dbReference type="ARBA" id="ARBA00023136"/>
    </source>
</evidence>
<evidence type="ECO:0000256" key="13">
    <source>
        <dbReference type="ARBA" id="ARBA00058505"/>
    </source>
</evidence>
<evidence type="ECO:0000259" key="17">
    <source>
        <dbReference type="Pfam" id="PF00930"/>
    </source>
</evidence>
<evidence type="ECO:0000259" key="16">
    <source>
        <dbReference type="Pfam" id="PF00326"/>
    </source>
</evidence>
<evidence type="ECO:0000256" key="6">
    <source>
        <dbReference type="ARBA" id="ARBA00022801"/>
    </source>
</evidence>
<evidence type="ECO:0000256" key="5">
    <source>
        <dbReference type="ARBA" id="ARBA00022692"/>
    </source>
</evidence>
<evidence type="ECO:0000256" key="12">
    <source>
        <dbReference type="ARBA" id="ARBA00037847"/>
    </source>
</evidence>
<dbReference type="GO" id="GO:0004177">
    <property type="term" value="F:aminopeptidase activity"/>
    <property type="evidence" value="ECO:0007669"/>
    <property type="project" value="UniProtKB-KW"/>
</dbReference>
<keyword evidence="10 15" id="KW-0472">Membrane</keyword>
<evidence type="ECO:0000256" key="2">
    <source>
        <dbReference type="ARBA" id="ARBA00010036"/>
    </source>
</evidence>
<dbReference type="Pfam" id="PF00326">
    <property type="entry name" value="Peptidase_S9"/>
    <property type="match status" value="1"/>
</dbReference>
<evidence type="ECO:0000256" key="14">
    <source>
        <dbReference type="SAM" id="MobiDB-lite"/>
    </source>
</evidence>
<dbReference type="InterPro" id="IPR002469">
    <property type="entry name" value="Peptidase_S9B_N"/>
</dbReference>
<dbReference type="GO" id="GO:0008239">
    <property type="term" value="F:dipeptidyl-peptidase activity"/>
    <property type="evidence" value="ECO:0007669"/>
    <property type="project" value="TreeGrafter"/>
</dbReference>
<keyword evidence="9 15" id="KW-1133">Transmembrane helix</keyword>
<dbReference type="FunFam" id="3.40.50.1820:FF:000003">
    <property type="entry name" value="Dipeptidyl peptidase 4"/>
    <property type="match status" value="1"/>
</dbReference>
<evidence type="ECO:0000256" key="1">
    <source>
        <dbReference type="ARBA" id="ARBA00004606"/>
    </source>
</evidence>
<dbReference type="SUPFAM" id="SSF53474">
    <property type="entry name" value="alpha/beta-Hydrolases"/>
    <property type="match status" value="1"/>
</dbReference>
<keyword evidence="19" id="KW-1185">Reference proteome</keyword>
<evidence type="ECO:0008006" key="20">
    <source>
        <dbReference type="Google" id="ProtNLM"/>
    </source>
</evidence>
<accession>A0AA39IMD8</accession>
<comment type="function">
    <text evidence="13">Removes N-terminal dipeptides sequentially from polypeptides. Essential for control of distal tip cell migration.</text>
</comment>
<keyword evidence="3" id="KW-0031">Aminopeptidase</keyword>